<name>A0A6A5FZV6_CAERE</name>
<sequence>MKTYLFFTLLSSLAAFDFSEEARKYVDHNVDPCDDFYRHACRLGGSSYLPNQIITEQLEKSNVNENSKEFPDIENIAINGFPEYTENMGEFIPDIFKEICESGQDTLPFLAELEPLITQWSGERTDEKCIGHYCLTHLAKDPDCNRVENYLVELINNKLKFSEPLEYVQGAIHNIHVMDMFLKTHNDHSLENMNNFFLELKDAVIELIMLGSPGFTIAHELSHSIIKSSPRDLLLYFSQEARDCIQEQYRSSCREFDEGDCEITEEHFEENGADVLAMQIIWKLFERQYIDREKRIVEIRGSEKLKQLFYSMATNLCDGKKSVADPSDPHAPNNVRINALVNHPAFEMAFQCSPHSRMMKSKTKECPVYGESAPQHRRRFFPKK</sequence>
<dbReference type="InterPro" id="IPR024079">
    <property type="entry name" value="MetalloPept_cat_dom_sf"/>
</dbReference>
<accession>A0A6A5FZV6</accession>
<dbReference type="Proteomes" id="UP000483820">
    <property type="component" value="Chromosome X"/>
</dbReference>
<comment type="caution">
    <text evidence="3">The sequence shown here is derived from an EMBL/GenBank/DDBJ whole genome shotgun (WGS) entry which is preliminary data.</text>
</comment>
<feature type="domain" description="Peptidase M13 C-terminal" evidence="2">
    <location>
        <begin position="209"/>
        <end position="366"/>
    </location>
</feature>
<organism evidence="3 4">
    <name type="scientific">Caenorhabditis remanei</name>
    <name type="common">Caenorhabditis vulgaris</name>
    <dbReference type="NCBI Taxonomy" id="31234"/>
    <lineage>
        <taxon>Eukaryota</taxon>
        <taxon>Metazoa</taxon>
        <taxon>Ecdysozoa</taxon>
        <taxon>Nematoda</taxon>
        <taxon>Chromadorea</taxon>
        <taxon>Rhabditida</taxon>
        <taxon>Rhabditina</taxon>
        <taxon>Rhabditomorpha</taxon>
        <taxon>Rhabditoidea</taxon>
        <taxon>Rhabditidae</taxon>
        <taxon>Peloderinae</taxon>
        <taxon>Caenorhabditis</taxon>
    </lineage>
</organism>
<dbReference type="InterPro" id="IPR018497">
    <property type="entry name" value="Peptidase_M13_C"/>
</dbReference>
<dbReference type="Gene3D" id="3.40.390.10">
    <property type="entry name" value="Collagenase (Catalytic Domain)"/>
    <property type="match status" value="1"/>
</dbReference>
<dbReference type="GeneID" id="9825369"/>
<keyword evidence="1" id="KW-0732">Signal</keyword>
<feature type="chain" id="PRO_5025431830" description="Peptidase M13 C-terminal domain-containing protein" evidence="1">
    <location>
        <begin position="16"/>
        <end position="384"/>
    </location>
</feature>
<evidence type="ECO:0000259" key="2">
    <source>
        <dbReference type="Pfam" id="PF01431"/>
    </source>
</evidence>
<dbReference type="PANTHER" id="PTHR11733:SF208">
    <property type="entry name" value="PEPTIDASE M13 C-TERMINAL DOMAIN-CONTAINING PROTEIN"/>
    <property type="match status" value="1"/>
</dbReference>
<evidence type="ECO:0000256" key="1">
    <source>
        <dbReference type="SAM" id="SignalP"/>
    </source>
</evidence>
<dbReference type="PROSITE" id="PS51885">
    <property type="entry name" value="NEPRILYSIN"/>
    <property type="match status" value="1"/>
</dbReference>
<evidence type="ECO:0000313" key="3">
    <source>
        <dbReference type="EMBL" id="KAF1748196.1"/>
    </source>
</evidence>
<dbReference type="KEGG" id="crq:GCK72_024663"/>
<reference evidence="3 4" key="1">
    <citation type="submission" date="2019-12" db="EMBL/GenBank/DDBJ databases">
        <title>Chromosome-level assembly of the Caenorhabditis remanei genome.</title>
        <authorList>
            <person name="Teterina A.A."/>
            <person name="Willis J.H."/>
            <person name="Phillips P.C."/>
        </authorList>
    </citation>
    <scope>NUCLEOTIDE SEQUENCE [LARGE SCALE GENOMIC DNA]</scope>
    <source>
        <strain evidence="3 4">PX506</strain>
        <tissue evidence="3">Whole organism</tissue>
    </source>
</reference>
<proteinExistence type="predicted"/>
<evidence type="ECO:0000313" key="4">
    <source>
        <dbReference type="Proteomes" id="UP000483820"/>
    </source>
</evidence>
<gene>
    <name evidence="3" type="ORF">GCK72_024663</name>
</gene>
<dbReference type="GO" id="GO:0016485">
    <property type="term" value="P:protein processing"/>
    <property type="evidence" value="ECO:0007669"/>
    <property type="project" value="TreeGrafter"/>
</dbReference>
<dbReference type="EMBL" id="WUAV01000006">
    <property type="protein sequence ID" value="KAF1748196.1"/>
    <property type="molecule type" value="Genomic_DNA"/>
</dbReference>
<feature type="signal peptide" evidence="1">
    <location>
        <begin position="1"/>
        <end position="15"/>
    </location>
</feature>
<dbReference type="Pfam" id="PF01431">
    <property type="entry name" value="Peptidase_M13"/>
    <property type="match status" value="1"/>
</dbReference>
<dbReference type="AlphaFoldDB" id="A0A6A5FZV6"/>
<dbReference type="GO" id="GO:0004222">
    <property type="term" value="F:metalloendopeptidase activity"/>
    <property type="evidence" value="ECO:0007669"/>
    <property type="project" value="InterPro"/>
</dbReference>
<dbReference type="SUPFAM" id="SSF55486">
    <property type="entry name" value="Metalloproteases ('zincins'), catalytic domain"/>
    <property type="match status" value="2"/>
</dbReference>
<dbReference type="GO" id="GO:0005886">
    <property type="term" value="C:plasma membrane"/>
    <property type="evidence" value="ECO:0007669"/>
    <property type="project" value="TreeGrafter"/>
</dbReference>
<dbReference type="InterPro" id="IPR000718">
    <property type="entry name" value="Peptidase_M13"/>
</dbReference>
<dbReference type="PANTHER" id="PTHR11733">
    <property type="entry name" value="ZINC METALLOPROTEASE FAMILY M13 NEPRILYSIN-RELATED"/>
    <property type="match status" value="1"/>
</dbReference>
<dbReference type="RefSeq" id="XP_053579549.1">
    <property type="nucleotide sequence ID" value="XM_053735983.1"/>
</dbReference>
<dbReference type="CTD" id="9825369"/>
<protein>
    <recommendedName>
        <fullName evidence="2">Peptidase M13 C-terminal domain-containing protein</fullName>
    </recommendedName>
</protein>